<dbReference type="InterPro" id="IPR013216">
    <property type="entry name" value="Methyltransf_11"/>
</dbReference>
<dbReference type="EMBL" id="JAUTXT010000140">
    <property type="protein sequence ID" value="KAK3669120.1"/>
    <property type="molecule type" value="Genomic_DNA"/>
</dbReference>
<dbReference type="GO" id="GO:0008757">
    <property type="term" value="F:S-adenosylmethionine-dependent methyltransferase activity"/>
    <property type="evidence" value="ECO:0007669"/>
    <property type="project" value="InterPro"/>
</dbReference>
<dbReference type="PANTHER" id="PTHR43861">
    <property type="entry name" value="TRANS-ACONITATE 2-METHYLTRANSFERASE-RELATED"/>
    <property type="match status" value="1"/>
</dbReference>
<dbReference type="InterPro" id="IPR029063">
    <property type="entry name" value="SAM-dependent_MTases_sf"/>
</dbReference>
<sequence>MEEKLLDRLGLADGSRVLDAGAGSGIVASYLANHGLRVDAIDLLPRHVADAPRRIHRSGLQDLVDIHLADYHHIPVALFPDQSFDGVFTMETFVHADEPLKVLNNFYRLLRPGGVLVLHEADFYWESHTLQEILRLSHCGNALREGEYERLLYTAGFRDISVKDYTANVLPLWRLFGMLSIIPYGFARLLGIQNRIPNTMAGAEIYRYWGQGRYIAVKAIRPI</sequence>
<feature type="domain" description="Methyltransferase type 11" evidence="1">
    <location>
        <begin position="18"/>
        <end position="118"/>
    </location>
</feature>
<proteinExistence type="predicted"/>
<evidence type="ECO:0000313" key="2">
    <source>
        <dbReference type="EMBL" id="KAK3669120.1"/>
    </source>
</evidence>
<dbReference type="Proteomes" id="UP001274830">
    <property type="component" value="Unassembled WGS sequence"/>
</dbReference>
<dbReference type="Gene3D" id="3.40.50.150">
    <property type="entry name" value="Vaccinia Virus protein VP39"/>
    <property type="match status" value="1"/>
</dbReference>
<name>A0AAE0TLJ4_9PEZI</name>
<gene>
    <name evidence="2" type="ORF">LTR78_011007</name>
</gene>
<evidence type="ECO:0000259" key="1">
    <source>
        <dbReference type="Pfam" id="PF08241"/>
    </source>
</evidence>
<reference evidence="2" key="1">
    <citation type="submission" date="2023-07" db="EMBL/GenBank/DDBJ databases">
        <title>Black Yeasts Isolated from many extreme environments.</title>
        <authorList>
            <person name="Coleine C."/>
            <person name="Stajich J.E."/>
            <person name="Selbmann L."/>
        </authorList>
    </citation>
    <scope>NUCLEOTIDE SEQUENCE</scope>
    <source>
        <strain evidence="2">CCFEE 5485</strain>
    </source>
</reference>
<organism evidence="2 3">
    <name type="scientific">Recurvomyces mirabilis</name>
    <dbReference type="NCBI Taxonomy" id="574656"/>
    <lineage>
        <taxon>Eukaryota</taxon>
        <taxon>Fungi</taxon>
        <taxon>Dikarya</taxon>
        <taxon>Ascomycota</taxon>
        <taxon>Pezizomycotina</taxon>
        <taxon>Dothideomycetes</taxon>
        <taxon>Dothideomycetidae</taxon>
        <taxon>Mycosphaerellales</taxon>
        <taxon>Teratosphaeriaceae</taxon>
        <taxon>Recurvomyces</taxon>
    </lineage>
</organism>
<dbReference type="CDD" id="cd02440">
    <property type="entry name" value="AdoMet_MTases"/>
    <property type="match status" value="1"/>
</dbReference>
<comment type="caution">
    <text evidence="2">The sequence shown here is derived from an EMBL/GenBank/DDBJ whole genome shotgun (WGS) entry which is preliminary data.</text>
</comment>
<dbReference type="SUPFAM" id="SSF53335">
    <property type="entry name" value="S-adenosyl-L-methionine-dependent methyltransferases"/>
    <property type="match status" value="1"/>
</dbReference>
<protein>
    <recommendedName>
        <fullName evidence="1">Methyltransferase type 11 domain-containing protein</fullName>
    </recommendedName>
</protein>
<accession>A0AAE0TLJ4</accession>
<keyword evidence="3" id="KW-1185">Reference proteome</keyword>
<evidence type="ECO:0000313" key="3">
    <source>
        <dbReference type="Proteomes" id="UP001274830"/>
    </source>
</evidence>
<dbReference type="PANTHER" id="PTHR43861:SF1">
    <property type="entry name" value="TRANS-ACONITATE 2-METHYLTRANSFERASE"/>
    <property type="match status" value="1"/>
</dbReference>
<dbReference type="AlphaFoldDB" id="A0AAE0TLJ4"/>
<feature type="non-terminal residue" evidence="2">
    <location>
        <position position="223"/>
    </location>
</feature>
<dbReference type="Pfam" id="PF08241">
    <property type="entry name" value="Methyltransf_11"/>
    <property type="match status" value="1"/>
</dbReference>